<gene>
    <name evidence="1" type="ORF">AB433_08385</name>
</gene>
<dbReference type="STRING" id="1348774.AB433_08385"/>
<protein>
    <submittedName>
        <fullName evidence="1">Uncharacterized protein</fullName>
    </submittedName>
</protein>
<dbReference type="RefSeq" id="WP_047820670.1">
    <property type="nucleotide sequence ID" value="NZ_CP011770.1"/>
</dbReference>
<reference evidence="1 2" key="1">
    <citation type="submission" date="2015-06" db="EMBL/GenBank/DDBJ databases">
        <authorList>
            <person name="Zeng Y."/>
            <person name="Huang Y."/>
        </authorList>
    </citation>
    <scope>NUCLEOTIDE SEQUENCE [LARGE SCALE GENOMIC DNA]</scope>
    <source>
        <strain evidence="1 2">PQ-2</strain>
    </source>
</reference>
<organism evidence="1 2">
    <name type="scientific">Croceicoccus naphthovorans</name>
    <dbReference type="NCBI Taxonomy" id="1348774"/>
    <lineage>
        <taxon>Bacteria</taxon>
        <taxon>Pseudomonadati</taxon>
        <taxon>Pseudomonadota</taxon>
        <taxon>Alphaproteobacteria</taxon>
        <taxon>Sphingomonadales</taxon>
        <taxon>Erythrobacteraceae</taxon>
        <taxon>Croceicoccus</taxon>
    </lineage>
</organism>
<sequence length="162" mass="17818">MKFLKRLCRDERASTLIETAFVAPVLVAMTLGGVEISSMVARQTELQTISANAMEIIMASAPTNQVEADQTMAEVKAYIAQRSGLTASNAGPEIGEGQATVYMRWRCGNNSERQAEKGCANEAQTESVFLVIYMRDSYSPVWTEYGIGSNFEYKVKRSVQIG</sequence>
<accession>A0A0G3XEJ4</accession>
<proteinExistence type="predicted"/>
<dbReference type="KEGG" id="cna:AB433_08385"/>
<dbReference type="AlphaFoldDB" id="A0A0G3XEJ4"/>
<evidence type="ECO:0000313" key="1">
    <source>
        <dbReference type="EMBL" id="AKM09990.1"/>
    </source>
</evidence>
<dbReference type="InterPro" id="IPR012495">
    <property type="entry name" value="TadE-like_dom"/>
</dbReference>
<evidence type="ECO:0000313" key="2">
    <source>
        <dbReference type="Proteomes" id="UP000035287"/>
    </source>
</evidence>
<dbReference type="Proteomes" id="UP000035287">
    <property type="component" value="Chromosome"/>
</dbReference>
<dbReference type="EMBL" id="CP011770">
    <property type="protein sequence ID" value="AKM09990.1"/>
    <property type="molecule type" value="Genomic_DNA"/>
</dbReference>
<dbReference type="Pfam" id="PF07811">
    <property type="entry name" value="TadE"/>
    <property type="match status" value="1"/>
</dbReference>
<name>A0A0G3XEJ4_9SPHN</name>
<dbReference type="PATRIC" id="fig|1348774.3.peg.1759"/>
<dbReference type="OrthoDB" id="7409794at2"/>
<keyword evidence="2" id="KW-1185">Reference proteome</keyword>